<proteinExistence type="predicted"/>
<evidence type="ECO:0000259" key="1">
    <source>
        <dbReference type="Pfam" id="PF13474"/>
    </source>
</evidence>
<dbReference type="Proteomes" id="UP000198707">
    <property type="component" value="Unassembled WGS sequence"/>
</dbReference>
<dbReference type="AlphaFoldDB" id="A0A1H6V164"/>
<protein>
    <recommendedName>
        <fullName evidence="1">SnoaL-like domain-containing protein</fullName>
    </recommendedName>
</protein>
<dbReference type="InterPro" id="IPR037401">
    <property type="entry name" value="SnoaL-like"/>
</dbReference>
<dbReference type="EMBL" id="FNYV01000002">
    <property type="protein sequence ID" value="SEI95607.1"/>
    <property type="molecule type" value="Genomic_DNA"/>
</dbReference>
<feature type="domain" description="SnoaL-like" evidence="1">
    <location>
        <begin position="8"/>
        <end position="130"/>
    </location>
</feature>
<dbReference type="InterPro" id="IPR011944">
    <property type="entry name" value="Steroid_delta5-4_isomerase"/>
</dbReference>
<sequence length="282" mass="31335">MTTNEEQIRALIERWATAVHDGDLSTVLADHDEDIVMFDVPPPQQGVRGLAAYRESWPPFLRWQAQGASFEIESLDVTAGDDVAYAYALLRCGTKEDFADDPDRRLRLTLGLRRRDGRWVVTHEHHSFPLDSTTEPARDRAADERELHRLHQRWFAATAAKDLDALMAPIAADVVSYEHDQPLRYVGEAAVRAVCAAGLDAAGAGDVDWDVPDQTLVVDGDLAVAWGLNRIRVAPPSGPGVQSWSRGTRVFARRDGAWQLIHQHLSYPYDPATGAARTDLRP</sequence>
<reference evidence="3" key="1">
    <citation type="submission" date="2016-10" db="EMBL/GenBank/DDBJ databases">
        <authorList>
            <person name="Varghese N."/>
            <person name="Submissions S."/>
        </authorList>
    </citation>
    <scope>NUCLEOTIDE SEQUENCE [LARGE SCALE GENOMIC DNA]</scope>
    <source>
        <strain evidence="3">CGMCC 4.7038</strain>
    </source>
</reference>
<dbReference type="OrthoDB" id="9812295at2"/>
<name>A0A1H6V164_9ACTN</name>
<organism evidence="2 3">
    <name type="scientific">Micromonospora phaseoli</name>
    <dbReference type="NCBI Taxonomy" id="1144548"/>
    <lineage>
        <taxon>Bacteria</taxon>
        <taxon>Bacillati</taxon>
        <taxon>Actinomycetota</taxon>
        <taxon>Actinomycetes</taxon>
        <taxon>Micromonosporales</taxon>
        <taxon>Micromonosporaceae</taxon>
        <taxon>Micromonospora</taxon>
    </lineage>
</organism>
<evidence type="ECO:0000313" key="2">
    <source>
        <dbReference type="EMBL" id="SEI95607.1"/>
    </source>
</evidence>
<dbReference type="Pfam" id="PF13474">
    <property type="entry name" value="SnoaL_3"/>
    <property type="match status" value="2"/>
</dbReference>
<gene>
    <name evidence="2" type="ORF">SAMN05443287_102386</name>
</gene>
<evidence type="ECO:0000313" key="3">
    <source>
        <dbReference type="Proteomes" id="UP000198707"/>
    </source>
</evidence>
<dbReference type="SUPFAM" id="SSF54427">
    <property type="entry name" value="NTF2-like"/>
    <property type="match status" value="2"/>
</dbReference>
<dbReference type="Gene3D" id="3.10.450.50">
    <property type="match status" value="2"/>
</dbReference>
<accession>A0A1H6V164</accession>
<dbReference type="InterPro" id="IPR032710">
    <property type="entry name" value="NTF2-like_dom_sf"/>
</dbReference>
<dbReference type="RefSeq" id="WP_092376567.1">
    <property type="nucleotide sequence ID" value="NZ_BOPI01000017.1"/>
</dbReference>
<dbReference type="NCBIfam" id="TIGR02246">
    <property type="entry name" value="SgcJ/EcaC family oxidoreductase"/>
    <property type="match status" value="1"/>
</dbReference>
<keyword evidence="3" id="KW-1185">Reference proteome</keyword>
<feature type="domain" description="SnoaL-like" evidence="1">
    <location>
        <begin position="150"/>
        <end position="269"/>
    </location>
</feature>
<dbReference type="STRING" id="1144548.SAMN05443287_102386"/>